<keyword evidence="2 3" id="KW-0040">ANK repeat</keyword>
<feature type="compositionally biased region" description="Polar residues" evidence="4">
    <location>
        <begin position="143"/>
        <end position="164"/>
    </location>
</feature>
<proteinExistence type="predicted"/>
<name>A0A3N4IDN3_ASCIM</name>
<feature type="region of interest" description="Disordered" evidence="4">
    <location>
        <begin position="110"/>
        <end position="164"/>
    </location>
</feature>
<reference evidence="6 7" key="1">
    <citation type="journal article" date="2018" name="Nat. Ecol. Evol.">
        <title>Pezizomycetes genomes reveal the molecular basis of ectomycorrhizal truffle lifestyle.</title>
        <authorList>
            <person name="Murat C."/>
            <person name="Payen T."/>
            <person name="Noel B."/>
            <person name="Kuo A."/>
            <person name="Morin E."/>
            <person name="Chen J."/>
            <person name="Kohler A."/>
            <person name="Krizsan K."/>
            <person name="Balestrini R."/>
            <person name="Da Silva C."/>
            <person name="Montanini B."/>
            <person name="Hainaut M."/>
            <person name="Levati E."/>
            <person name="Barry K.W."/>
            <person name="Belfiori B."/>
            <person name="Cichocki N."/>
            <person name="Clum A."/>
            <person name="Dockter R.B."/>
            <person name="Fauchery L."/>
            <person name="Guy J."/>
            <person name="Iotti M."/>
            <person name="Le Tacon F."/>
            <person name="Lindquist E.A."/>
            <person name="Lipzen A."/>
            <person name="Malagnac F."/>
            <person name="Mello A."/>
            <person name="Molinier V."/>
            <person name="Miyauchi S."/>
            <person name="Poulain J."/>
            <person name="Riccioni C."/>
            <person name="Rubini A."/>
            <person name="Sitrit Y."/>
            <person name="Splivallo R."/>
            <person name="Traeger S."/>
            <person name="Wang M."/>
            <person name="Zifcakova L."/>
            <person name="Wipf D."/>
            <person name="Zambonelli A."/>
            <person name="Paolocci F."/>
            <person name="Nowrousian M."/>
            <person name="Ottonello S."/>
            <person name="Baldrian P."/>
            <person name="Spatafora J.W."/>
            <person name="Henrissat B."/>
            <person name="Nagy L.G."/>
            <person name="Aury J.M."/>
            <person name="Wincker P."/>
            <person name="Grigoriev I.V."/>
            <person name="Bonfante P."/>
            <person name="Martin F.M."/>
        </authorList>
    </citation>
    <scope>NUCLEOTIDE SEQUENCE [LARGE SCALE GENOMIC DNA]</scope>
    <source>
        <strain evidence="6 7">RN42</strain>
    </source>
</reference>
<dbReference type="PANTHER" id="PTHR24123:SF33">
    <property type="entry name" value="PROTEIN HOS4"/>
    <property type="match status" value="1"/>
</dbReference>
<dbReference type="InterPro" id="IPR025676">
    <property type="entry name" value="Clr5_dom"/>
</dbReference>
<evidence type="ECO:0000256" key="1">
    <source>
        <dbReference type="ARBA" id="ARBA00022737"/>
    </source>
</evidence>
<keyword evidence="7" id="KW-1185">Reference proteome</keyword>
<gene>
    <name evidence="6" type="ORF">BJ508DRAFT_43121</name>
</gene>
<feature type="compositionally biased region" description="Basic and acidic residues" evidence="4">
    <location>
        <begin position="119"/>
        <end position="142"/>
    </location>
</feature>
<dbReference type="OrthoDB" id="427518at2759"/>
<dbReference type="InterPro" id="IPR051165">
    <property type="entry name" value="Multifunctional_ANK_Repeat"/>
</dbReference>
<sequence>MQNPPVASHDRKKGRVIPDADWELHRQTIELLVCKERWILKDVMDHMAKNCGFIASQQQYTRKLEAWGAVKNLSTAEWNAVSYKVQKRKRESDKDSEVMVNGKRFDTKKLKTKANYARNRSDRLKSSQDTREHSYYYYKDQEASSMNTRSPQSADAISPKTPQNVSVYTPGNKIQIDLEKIPWFQFEKKLDDLLAKNLSPTNMQQLVSMLSRNENAQGGVERNTSTAGSGQILLYNSTLDHSAIPDAYTCLEALHLQRRKGEFWKALQTASESEDHNLVFRLKHALQLSSNKALSQHDMNSLLKTFKDAGEIDMIKAVCSLDDLGARSFAESVLDSSVRLGYYELTIYLLLVSRAVSPDLPCPRYGSLFCTAIRLGEGWNSEGEDDPHGHRRLLEGFLDAGVDIERGKPYTPLIMALLQCDNAVSVVSLLLDRKADVNRRTSPSERTPLQAILFEYNEDDAGGWEYRLDALELVKLLLDAGADVNALPAHGYRAHSCRPVYSYTALQLAATFLPLVELSSQSELGLEDEAGPRSTFADKENYEQIIDTLLSYSAHVNAPPGSFCGRTALQGAAEAASTSVVTKLLEYGADLNAPAALHGGFTALQAAAFHGNEELNCKGELH</sequence>
<evidence type="ECO:0000256" key="3">
    <source>
        <dbReference type="PROSITE-ProRule" id="PRU00023"/>
    </source>
</evidence>
<dbReference type="InterPro" id="IPR036770">
    <property type="entry name" value="Ankyrin_rpt-contain_sf"/>
</dbReference>
<dbReference type="PROSITE" id="PS50297">
    <property type="entry name" value="ANK_REP_REGION"/>
    <property type="match status" value="1"/>
</dbReference>
<dbReference type="EMBL" id="ML119660">
    <property type="protein sequence ID" value="RPA84243.1"/>
    <property type="molecule type" value="Genomic_DNA"/>
</dbReference>
<dbReference type="PANTHER" id="PTHR24123">
    <property type="entry name" value="ANKYRIN REPEAT-CONTAINING"/>
    <property type="match status" value="1"/>
</dbReference>
<evidence type="ECO:0000259" key="5">
    <source>
        <dbReference type="Pfam" id="PF14420"/>
    </source>
</evidence>
<dbReference type="AlphaFoldDB" id="A0A3N4IDN3"/>
<dbReference type="InterPro" id="IPR002110">
    <property type="entry name" value="Ankyrin_rpt"/>
</dbReference>
<feature type="repeat" description="ANK" evidence="3">
    <location>
        <begin position="564"/>
        <end position="596"/>
    </location>
</feature>
<dbReference type="Pfam" id="PF14420">
    <property type="entry name" value="Clr5"/>
    <property type="match status" value="1"/>
</dbReference>
<accession>A0A3N4IDN3</accession>
<dbReference type="SMART" id="SM00248">
    <property type="entry name" value="ANK"/>
    <property type="match status" value="4"/>
</dbReference>
<dbReference type="STRING" id="1160509.A0A3N4IDN3"/>
<keyword evidence="1" id="KW-0677">Repeat</keyword>
<protein>
    <submittedName>
        <fullName evidence="6">Ankyrin</fullName>
    </submittedName>
</protein>
<organism evidence="6 7">
    <name type="scientific">Ascobolus immersus RN42</name>
    <dbReference type="NCBI Taxonomy" id="1160509"/>
    <lineage>
        <taxon>Eukaryota</taxon>
        <taxon>Fungi</taxon>
        <taxon>Dikarya</taxon>
        <taxon>Ascomycota</taxon>
        <taxon>Pezizomycotina</taxon>
        <taxon>Pezizomycetes</taxon>
        <taxon>Pezizales</taxon>
        <taxon>Ascobolaceae</taxon>
        <taxon>Ascobolus</taxon>
    </lineage>
</organism>
<feature type="domain" description="Clr5" evidence="5">
    <location>
        <begin position="19"/>
        <end position="69"/>
    </location>
</feature>
<evidence type="ECO:0000256" key="2">
    <source>
        <dbReference type="ARBA" id="ARBA00023043"/>
    </source>
</evidence>
<dbReference type="PROSITE" id="PS50088">
    <property type="entry name" value="ANK_REPEAT"/>
    <property type="match status" value="1"/>
</dbReference>
<evidence type="ECO:0000313" key="7">
    <source>
        <dbReference type="Proteomes" id="UP000275078"/>
    </source>
</evidence>
<evidence type="ECO:0000256" key="4">
    <source>
        <dbReference type="SAM" id="MobiDB-lite"/>
    </source>
</evidence>
<dbReference type="Pfam" id="PF00023">
    <property type="entry name" value="Ank"/>
    <property type="match status" value="2"/>
</dbReference>
<dbReference type="SUPFAM" id="SSF48403">
    <property type="entry name" value="Ankyrin repeat"/>
    <property type="match status" value="1"/>
</dbReference>
<dbReference type="Gene3D" id="1.25.40.20">
    <property type="entry name" value="Ankyrin repeat-containing domain"/>
    <property type="match status" value="1"/>
</dbReference>
<evidence type="ECO:0000313" key="6">
    <source>
        <dbReference type="EMBL" id="RPA84243.1"/>
    </source>
</evidence>
<dbReference type="Proteomes" id="UP000275078">
    <property type="component" value="Unassembled WGS sequence"/>
</dbReference>